<organism evidence="2 3">
    <name type="scientific">Crenobacter intestini</name>
    <dbReference type="NCBI Taxonomy" id="2563443"/>
    <lineage>
        <taxon>Bacteria</taxon>
        <taxon>Pseudomonadati</taxon>
        <taxon>Pseudomonadota</taxon>
        <taxon>Betaproteobacteria</taxon>
        <taxon>Neisseriales</taxon>
        <taxon>Neisseriaceae</taxon>
        <taxon>Crenobacter</taxon>
    </lineage>
</organism>
<dbReference type="PANTHER" id="PTHR42828:SF3">
    <property type="entry name" value="THREONYLCARBAMOYL-AMP SYNTHASE"/>
    <property type="match status" value="1"/>
</dbReference>
<dbReference type="SUPFAM" id="SSF55821">
    <property type="entry name" value="YrdC/RibB"/>
    <property type="match status" value="1"/>
</dbReference>
<evidence type="ECO:0000259" key="1">
    <source>
        <dbReference type="PROSITE" id="PS51163"/>
    </source>
</evidence>
<dbReference type="RefSeq" id="WP_136551854.1">
    <property type="nucleotide sequence ID" value="NZ_STGJ01000004.1"/>
</dbReference>
<dbReference type="EMBL" id="STGJ01000004">
    <property type="protein sequence ID" value="TIC84960.1"/>
    <property type="molecule type" value="Genomic_DNA"/>
</dbReference>
<dbReference type="PROSITE" id="PS51163">
    <property type="entry name" value="YRDC"/>
    <property type="match status" value="1"/>
</dbReference>
<name>A0A4T0V0D0_9NEIS</name>
<sequence>MAQFFMIHPDNPQSRLVREAVKIIQGGGVVVYPTDSCYALGCQLGNKKAMERILEIRRIDLKHHLTLVCADLSELANYARVDNAQYRMLKSATPGSYTFILEATREVPRRLLHPKRSTIGLRVPDHKVALALLEELHEPILSCTLMLPGDDEPLYDPYEIRERLENAVDLVIDGGWCGTEPTTVIDMTDGISLVRAGKGDPALFGFTRD</sequence>
<dbReference type="Pfam" id="PF01300">
    <property type="entry name" value="Sua5_yciO_yrdC"/>
    <property type="match status" value="1"/>
</dbReference>
<dbReference type="GO" id="GO:0003725">
    <property type="term" value="F:double-stranded RNA binding"/>
    <property type="evidence" value="ECO:0007669"/>
    <property type="project" value="InterPro"/>
</dbReference>
<comment type="caution">
    <text evidence="2">The sequence shown here is derived from an EMBL/GenBank/DDBJ whole genome shotgun (WGS) entry which is preliminary data.</text>
</comment>
<protein>
    <submittedName>
        <fullName evidence="2">Threonylcarbamoyl-AMP synthase</fullName>
    </submittedName>
</protein>
<dbReference type="OrthoDB" id="9781656at2"/>
<dbReference type="NCBIfam" id="TIGR00057">
    <property type="entry name" value="L-threonylcarbamoyladenylate synthase"/>
    <property type="match status" value="1"/>
</dbReference>
<dbReference type="AlphaFoldDB" id="A0A4T0V0D0"/>
<keyword evidence="3" id="KW-1185">Reference proteome</keyword>
<dbReference type="Gene3D" id="3.90.870.10">
    <property type="entry name" value="DHBP synthase"/>
    <property type="match status" value="1"/>
</dbReference>
<dbReference type="Proteomes" id="UP000308891">
    <property type="component" value="Unassembled WGS sequence"/>
</dbReference>
<feature type="domain" description="YrdC-like" evidence="1">
    <location>
        <begin position="14"/>
        <end position="199"/>
    </location>
</feature>
<reference evidence="2 3" key="1">
    <citation type="submission" date="2019-04" db="EMBL/GenBank/DDBJ databases">
        <title>Crenobacter sp. nov.</title>
        <authorList>
            <person name="Shi S."/>
        </authorList>
    </citation>
    <scope>NUCLEOTIDE SEQUENCE [LARGE SCALE GENOMIC DNA]</scope>
    <source>
        <strain evidence="2 3">GY 70310</strain>
    </source>
</reference>
<evidence type="ECO:0000313" key="3">
    <source>
        <dbReference type="Proteomes" id="UP000308891"/>
    </source>
</evidence>
<proteinExistence type="predicted"/>
<dbReference type="PANTHER" id="PTHR42828">
    <property type="entry name" value="DHBP SYNTHASE RIBB-LIKE ALPHA/BETA DOMAIN-CONTAINING PROTEIN"/>
    <property type="match status" value="1"/>
</dbReference>
<dbReference type="InterPro" id="IPR052532">
    <property type="entry name" value="SUA5_domain"/>
</dbReference>
<dbReference type="InterPro" id="IPR017945">
    <property type="entry name" value="DHBP_synth_RibB-like_a/b_dom"/>
</dbReference>
<evidence type="ECO:0000313" key="2">
    <source>
        <dbReference type="EMBL" id="TIC84960.1"/>
    </source>
</evidence>
<accession>A0A4T0V0D0</accession>
<dbReference type="InterPro" id="IPR006070">
    <property type="entry name" value="Sua5-like_dom"/>
</dbReference>
<gene>
    <name evidence="2" type="ORF">E5K04_05260</name>
</gene>